<name>A0ABU3ZSY4_9SPHN</name>
<feature type="transmembrane region" description="Helical" evidence="1">
    <location>
        <begin position="21"/>
        <end position="40"/>
    </location>
</feature>
<gene>
    <name evidence="2" type="ORF">O0R41_03355</name>
</gene>
<accession>A0ABU3ZSY4</accession>
<dbReference type="RefSeq" id="WP_266102824.1">
    <property type="nucleotide sequence ID" value="NZ_JAPTHD010000001.1"/>
</dbReference>
<evidence type="ECO:0000313" key="2">
    <source>
        <dbReference type="EMBL" id="MDV5822633.1"/>
    </source>
</evidence>
<comment type="caution">
    <text evidence="2">The sequence shown here is derived from an EMBL/GenBank/DDBJ whole genome shotgun (WGS) entry which is preliminary data.</text>
</comment>
<dbReference type="EMBL" id="JAPTHD010000001">
    <property type="protein sequence ID" value="MDV5822633.1"/>
    <property type="molecule type" value="Genomic_DNA"/>
</dbReference>
<sequence>MQQDDDEQASGLWPALQARSGVIIGTVGLVAWLALLWFMFGDVL</sequence>
<evidence type="ECO:0000256" key="1">
    <source>
        <dbReference type="SAM" id="Phobius"/>
    </source>
</evidence>
<protein>
    <submittedName>
        <fullName evidence="2">Uncharacterized protein</fullName>
    </submittedName>
</protein>
<organism evidence="2 3">
    <name type="scientific">Sphingobium naphthae</name>
    <dbReference type="NCBI Taxonomy" id="1886786"/>
    <lineage>
        <taxon>Bacteria</taxon>
        <taxon>Pseudomonadati</taxon>
        <taxon>Pseudomonadota</taxon>
        <taxon>Alphaproteobacteria</taxon>
        <taxon>Sphingomonadales</taxon>
        <taxon>Sphingomonadaceae</taxon>
        <taxon>Sphingobium</taxon>
    </lineage>
</organism>
<evidence type="ECO:0000313" key="3">
    <source>
        <dbReference type="Proteomes" id="UP001185984"/>
    </source>
</evidence>
<proteinExistence type="predicted"/>
<dbReference type="Proteomes" id="UP001185984">
    <property type="component" value="Unassembled WGS sequence"/>
</dbReference>
<keyword evidence="1" id="KW-0472">Membrane</keyword>
<keyword evidence="1" id="KW-1133">Transmembrane helix</keyword>
<keyword evidence="3" id="KW-1185">Reference proteome</keyword>
<reference evidence="3" key="1">
    <citation type="journal article" date="2022" name="J Environ Chem Eng">
        <title>Biodegradation of petroleum oil using a constructed nonpathogenic and heavy metal-tolerant bacterial consortium isolated from marine sponges.</title>
        <authorList>
            <person name="Dechsakulwatana C."/>
            <person name="Rungsihiranrut A."/>
            <person name="Muangchinda C."/>
            <person name="Ningthoujam R."/>
            <person name="Klankeo P."/>
            <person name="Pinyakong O."/>
        </authorList>
    </citation>
    <scope>NUCLEOTIDE SEQUENCE [LARGE SCALE GENOMIC DNA]</scope>
    <source>
        <strain evidence="3">MO2-4</strain>
    </source>
</reference>
<keyword evidence="1" id="KW-0812">Transmembrane</keyword>